<feature type="transmembrane region" description="Helical" evidence="1">
    <location>
        <begin position="333"/>
        <end position="351"/>
    </location>
</feature>
<feature type="transmembrane region" description="Helical" evidence="1">
    <location>
        <begin position="303"/>
        <end position="326"/>
    </location>
</feature>
<proteinExistence type="predicted"/>
<feature type="transmembrane region" description="Helical" evidence="1">
    <location>
        <begin position="47"/>
        <end position="64"/>
    </location>
</feature>
<keyword evidence="1" id="KW-0472">Membrane</keyword>
<accession>A0A372MKG3</accession>
<sequence>MNANDILNLKKETSERIAVPFSLMFILSLYLVLHIYNLFFSFGFEKFFYASLTIVILGHTLLTLRNKLTWQDFVVGVILFYALAYFRFGSYRGNASTFLNMPYLLVGLSLGLLFRYATFPRFFFIGISIIVLFPFFYIFYVLKVESTLQAFNLNRNTFPRILLFTVSLHVLESSILGKKYICIFPSIATVWISFLSQSRTGFLASIVLLSLLLIYNTVQWYIRMRVSEYWEARRQWVYLIFIIVLALLGIIFSQLFNDSRFASEGLSSNGRLEIYRYFFSELNLRNFFLGFHPSKNANLHNSYFALISMYGIIGVFFIILIFGALYRLTKKSFLQFGLLLIWCLYSIPETVAPFKEGTFLLMPLLMLAYPPKRLDKRIFPLRNRKRTS</sequence>
<keyword evidence="1" id="KW-0812">Transmembrane</keyword>
<feature type="transmembrane region" description="Helical" evidence="1">
    <location>
        <begin position="202"/>
        <end position="224"/>
    </location>
</feature>
<feature type="transmembrane region" description="Helical" evidence="1">
    <location>
        <begin position="98"/>
        <end position="116"/>
    </location>
</feature>
<dbReference type="RefSeq" id="WP_117329095.1">
    <property type="nucleotide sequence ID" value="NZ_QUWK01000001.1"/>
</dbReference>
<feature type="transmembrane region" description="Helical" evidence="1">
    <location>
        <begin position="70"/>
        <end position="86"/>
    </location>
</feature>
<dbReference type="AlphaFoldDB" id="A0A372MKG3"/>
<evidence type="ECO:0000256" key="1">
    <source>
        <dbReference type="SAM" id="Phobius"/>
    </source>
</evidence>
<organism evidence="2 3">
    <name type="scientific">Sphaerochaeta halotolerans</name>
    <dbReference type="NCBI Taxonomy" id="2293840"/>
    <lineage>
        <taxon>Bacteria</taxon>
        <taxon>Pseudomonadati</taxon>
        <taxon>Spirochaetota</taxon>
        <taxon>Spirochaetia</taxon>
        <taxon>Spirochaetales</taxon>
        <taxon>Sphaerochaetaceae</taxon>
        <taxon>Sphaerochaeta</taxon>
    </lineage>
</organism>
<feature type="transmembrane region" description="Helical" evidence="1">
    <location>
        <begin position="122"/>
        <end position="142"/>
    </location>
</feature>
<evidence type="ECO:0000313" key="2">
    <source>
        <dbReference type="EMBL" id="RFU96275.1"/>
    </source>
</evidence>
<gene>
    <name evidence="2" type="ORF">DYP60_01530</name>
</gene>
<evidence type="ECO:0008006" key="4">
    <source>
        <dbReference type="Google" id="ProtNLM"/>
    </source>
</evidence>
<reference evidence="3" key="1">
    <citation type="submission" date="2018-08" db="EMBL/GenBank/DDBJ databases">
        <authorList>
            <person name="Grouzdev D.S."/>
            <person name="Krutkina M.S."/>
        </authorList>
    </citation>
    <scope>NUCLEOTIDE SEQUENCE [LARGE SCALE GENOMIC DNA]</scope>
    <source>
        <strain evidence="3">4-11</strain>
    </source>
</reference>
<feature type="transmembrane region" description="Helical" evidence="1">
    <location>
        <begin position="236"/>
        <end position="256"/>
    </location>
</feature>
<reference evidence="2 3" key="2">
    <citation type="submission" date="2018-09" db="EMBL/GenBank/DDBJ databases">
        <title>Genome of Sphaerochaeta halotolerans strain 4-11.</title>
        <authorList>
            <person name="Nazina T.N."/>
            <person name="Sokolova D.S."/>
        </authorList>
    </citation>
    <scope>NUCLEOTIDE SEQUENCE [LARGE SCALE GENOMIC DNA]</scope>
    <source>
        <strain evidence="2 3">4-11</strain>
    </source>
</reference>
<keyword evidence="1" id="KW-1133">Transmembrane helix</keyword>
<protein>
    <recommendedName>
        <fullName evidence="4">O-antigen ligase domain-containing protein</fullName>
    </recommendedName>
</protein>
<comment type="caution">
    <text evidence="2">The sequence shown here is derived from an EMBL/GenBank/DDBJ whole genome shotgun (WGS) entry which is preliminary data.</text>
</comment>
<dbReference type="EMBL" id="QUWK01000001">
    <property type="protein sequence ID" value="RFU96275.1"/>
    <property type="molecule type" value="Genomic_DNA"/>
</dbReference>
<dbReference type="Proteomes" id="UP000264002">
    <property type="component" value="Unassembled WGS sequence"/>
</dbReference>
<keyword evidence="3" id="KW-1185">Reference proteome</keyword>
<evidence type="ECO:0000313" key="3">
    <source>
        <dbReference type="Proteomes" id="UP000264002"/>
    </source>
</evidence>
<feature type="transmembrane region" description="Helical" evidence="1">
    <location>
        <begin position="17"/>
        <end position="40"/>
    </location>
</feature>
<name>A0A372MKG3_9SPIR</name>